<keyword evidence="4" id="KW-1185">Reference proteome</keyword>
<keyword evidence="2" id="KW-0472">Membrane</keyword>
<accession>A0A0W7WYX3</accession>
<sequence length="193" mass="20922">MKLRRPARRATIVVHVAASAGWLGLTLGLVALAAAAITSDSPPTIEACVRAMKVFTDWLLLPLAFLTLLSGLLLSLGTPWGLARHRWVYTKFWLTLATTTATTFALRPGINNSVAAVAAGESSLPSTDLIMGPVVSLSAYLFMTVISVLKPWGMTRRGRRIRAPHQHDGKQLGQKQRASTHKKVDAEVMRQTA</sequence>
<name>A0A0W7WYX3_9ACTN</name>
<feature type="transmembrane region" description="Helical" evidence="2">
    <location>
        <begin position="58"/>
        <end position="80"/>
    </location>
</feature>
<comment type="caution">
    <text evidence="3">The sequence shown here is derived from an EMBL/GenBank/DDBJ whole genome shotgun (WGS) entry which is preliminary data.</text>
</comment>
<gene>
    <name evidence="3" type="ORF">AT728_13640</name>
</gene>
<organism evidence="3 4">
    <name type="scientific">Streptomyces silvensis</name>
    <dbReference type="NCBI Taxonomy" id="1765722"/>
    <lineage>
        <taxon>Bacteria</taxon>
        <taxon>Bacillati</taxon>
        <taxon>Actinomycetota</taxon>
        <taxon>Actinomycetes</taxon>
        <taxon>Kitasatosporales</taxon>
        <taxon>Streptomycetaceae</taxon>
        <taxon>Streptomyces</taxon>
    </lineage>
</organism>
<dbReference type="EMBL" id="LOCL01000042">
    <property type="protein sequence ID" value="KUF15764.1"/>
    <property type="molecule type" value="Genomic_DNA"/>
</dbReference>
<feature type="region of interest" description="Disordered" evidence="1">
    <location>
        <begin position="162"/>
        <end position="193"/>
    </location>
</feature>
<feature type="compositionally biased region" description="Basic and acidic residues" evidence="1">
    <location>
        <begin position="182"/>
        <end position="193"/>
    </location>
</feature>
<feature type="transmembrane region" description="Helical" evidence="2">
    <location>
        <begin position="12"/>
        <end position="38"/>
    </location>
</feature>
<feature type="transmembrane region" description="Helical" evidence="2">
    <location>
        <begin position="92"/>
        <end position="110"/>
    </location>
</feature>
<evidence type="ECO:0000256" key="2">
    <source>
        <dbReference type="SAM" id="Phobius"/>
    </source>
</evidence>
<evidence type="ECO:0000256" key="1">
    <source>
        <dbReference type="SAM" id="MobiDB-lite"/>
    </source>
</evidence>
<keyword evidence="2" id="KW-1133">Transmembrane helix</keyword>
<dbReference type="AlphaFoldDB" id="A0A0W7WYX3"/>
<dbReference type="Proteomes" id="UP000054804">
    <property type="component" value="Unassembled WGS sequence"/>
</dbReference>
<proteinExistence type="predicted"/>
<evidence type="ECO:0008006" key="5">
    <source>
        <dbReference type="Google" id="ProtNLM"/>
    </source>
</evidence>
<protein>
    <recommendedName>
        <fullName evidence="5">DUF2269 domain-containing protein</fullName>
    </recommendedName>
</protein>
<dbReference type="RefSeq" id="WP_058849999.1">
    <property type="nucleotide sequence ID" value="NZ_LOCL01000042.1"/>
</dbReference>
<evidence type="ECO:0000313" key="3">
    <source>
        <dbReference type="EMBL" id="KUF15764.1"/>
    </source>
</evidence>
<dbReference type="OrthoDB" id="8082651at2"/>
<reference evidence="3 4" key="1">
    <citation type="submission" date="2015-12" db="EMBL/GenBank/DDBJ databases">
        <title>Draft genome sequence of Streptomyces silvensis ATCC 53525, a producer of novel hormone antagonists.</title>
        <authorList>
            <person name="Johnston C.W."/>
            <person name="Li Y."/>
            <person name="Magarvey N.A."/>
        </authorList>
    </citation>
    <scope>NUCLEOTIDE SEQUENCE [LARGE SCALE GENOMIC DNA]</scope>
    <source>
        <strain evidence="3 4">ATCC 53525</strain>
    </source>
</reference>
<dbReference type="STRING" id="1765722.AT728_13640"/>
<feature type="transmembrane region" description="Helical" evidence="2">
    <location>
        <begin position="130"/>
        <end position="152"/>
    </location>
</feature>
<evidence type="ECO:0000313" key="4">
    <source>
        <dbReference type="Proteomes" id="UP000054804"/>
    </source>
</evidence>
<keyword evidence="2" id="KW-0812">Transmembrane</keyword>